<dbReference type="STRING" id="1798373.A2154_05175"/>
<dbReference type="AlphaFoldDB" id="A0A1F5ZD11"/>
<evidence type="ECO:0000313" key="2">
    <source>
        <dbReference type="EMBL" id="OGG10012.1"/>
    </source>
</evidence>
<dbReference type="Pfam" id="PF03437">
    <property type="entry name" value="BtpA"/>
    <property type="match status" value="1"/>
</dbReference>
<gene>
    <name evidence="2" type="ORF">A2154_05175</name>
</gene>
<reference evidence="2 3" key="1">
    <citation type="journal article" date="2016" name="Nat. Commun.">
        <title>Thousands of microbial genomes shed light on interconnected biogeochemical processes in an aquifer system.</title>
        <authorList>
            <person name="Anantharaman K."/>
            <person name="Brown C.T."/>
            <person name="Hug L.A."/>
            <person name="Sharon I."/>
            <person name="Castelle C.J."/>
            <person name="Probst A.J."/>
            <person name="Thomas B.C."/>
            <person name="Singh A."/>
            <person name="Wilkins M.J."/>
            <person name="Karaoz U."/>
            <person name="Brodie E.L."/>
            <person name="Williams K.H."/>
            <person name="Hubbard S.S."/>
            <person name="Banfield J.F."/>
        </authorList>
    </citation>
    <scope>NUCLEOTIDE SEQUENCE [LARGE SCALE GENOMIC DNA]</scope>
</reference>
<dbReference type="EMBL" id="MFJC01000007">
    <property type="protein sequence ID" value="OGG10012.1"/>
    <property type="molecule type" value="Genomic_DNA"/>
</dbReference>
<comment type="similarity">
    <text evidence="1">Belongs to the BtpA family.</text>
</comment>
<evidence type="ECO:0008006" key="4">
    <source>
        <dbReference type="Google" id="ProtNLM"/>
    </source>
</evidence>
<organism evidence="2 3">
    <name type="scientific">Candidatus Gottesmanbacteria bacterium RBG_16_43_7</name>
    <dbReference type="NCBI Taxonomy" id="1798373"/>
    <lineage>
        <taxon>Bacteria</taxon>
        <taxon>Candidatus Gottesmaniibacteriota</taxon>
    </lineage>
</organism>
<evidence type="ECO:0000256" key="1">
    <source>
        <dbReference type="ARBA" id="ARBA00006007"/>
    </source>
</evidence>
<dbReference type="InterPro" id="IPR005137">
    <property type="entry name" value="BtpA"/>
</dbReference>
<dbReference type="NCBIfam" id="TIGR00259">
    <property type="entry name" value="thylakoid_BtpA"/>
    <property type="match status" value="1"/>
</dbReference>
<evidence type="ECO:0000313" key="3">
    <source>
        <dbReference type="Proteomes" id="UP000176854"/>
    </source>
</evidence>
<comment type="caution">
    <text evidence="2">The sequence shown here is derived from an EMBL/GenBank/DDBJ whole genome shotgun (WGS) entry which is preliminary data.</text>
</comment>
<protein>
    <recommendedName>
        <fullName evidence="4">Photosystem I assembly BtpA</fullName>
    </recommendedName>
</protein>
<dbReference type="PANTHER" id="PTHR21381">
    <property type="entry name" value="ZGC:162297"/>
    <property type="match status" value="1"/>
</dbReference>
<dbReference type="Proteomes" id="UP000176854">
    <property type="component" value="Unassembled WGS sequence"/>
</dbReference>
<accession>A0A1F5ZD11</accession>
<sequence length="287" mass="31793">MTTNIIHTKKFLSLFKKLKPVIGMVHLPALRGEPGYVRDDYVIKTATFDIAALHASRVDGLLIENWHHDGTTPFVSEVTVKSMSRVLSALRHKIVIPWGINVLHNDYRAAFQLAIKHKASFVQLDVFTDQVESDFAFSPEAKKHPFTVKADADEIMQFRQSAGVAIPLIVFVQPKHYRMLEANVTIEQSVKRALAKGADGVIVTNRTGKAPDFNLIRSAKLAAQSGPVGVGSGVSVDNVCKILKQVDFVIVGTSIKYASDITNAVSIDRVRALMGKVKYLRKNAYRR</sequence>
<dbReference type="SUPFAM" id="SSF51366">
    <property type="entry name" value="Ribulose-phoshate binding barrel"/>
    <property type="match status" value="1"/>
</dbReference>
<proteinExistence type="inferred from homology"/>
<dbReference type="PANTHER" id="PTHR21381:SF3">
    <property type="entry name" value="SGC REGION PROTEIN SGCQ-RELATED"/>
    <property type="match status" value="1"/>
</dbReference>
<name>A0A1F5ZD11_9BACT</name>
<dbReference type="InterPro" id="IPR011060">
    <property type="entry name" value="RibuloseP-bd_barrel"/>
</dbReference>